<dbReference type="PANTHER" id="PTHR11963:SF48">
    <property type="entry name" value="DIPEPTIDASE B, ISOFORM A"/>
    <property type="match status" value="1"/>
</dbReference>
<sequence>RCIARDIGGSDPERMAPPRVEEYVKKVFQGTKVSLEIVSDDVKLCKQYPLFSAVNRCAKGVPRHRGRVIYLTYEGAGQIERTLMLVGKGVTYDTGGADIKAGGIMAGMHRDKCGAAAVAGFMEILAKLQPPNLKVIGSMAMVRNSVGSDCYVSDEIITSRAGVRVRVGNTDAEGRMAMSDVLCHMKEMAYKEVNPYLMTIATLTGHCVLAHGEAYTAIMDNGPAGLASMAQTLQAAGEDVADPFEISTIRREDYDFHCGKSEYEDVLQCNNLPSSRTPRGHQTPSAFLVMSSGLDKHGKDSSQPLKYSHLDIAGSSGPFPGIPSGAPILALTKAFIPSAF</sequence>
<dbReference type="SUPFAM" id="SSF53187">
    <property type="entry name" value="Zn-dependent exopeptidases"/>
    <property type="match status" value="1"/>
</dbReference>
<dbReference type="PRINTS" id="PR00481">
    <property type="entry name" value="LAMNOPPTDASE"/>
</dbReference>
<organism evidence="6 7">
    <name type="scientific">Cherax quadricarinatus</name>
    <name type="common">Australian red claw crayfish</name>
    <dbReference type="NCBI Taxonomy" id="27406"/>
    <lineage>
        <taxon>Eukaryota</taxon>
        <taxon>Metazoa</taxon>
        <taxon>Ecdysozoa</taxon>
        <taxon>Arthropoda</taxon>
        <taxon>Crustacea</taxon>
        <taxon>Multicrustacea</taxon>
        <taxon>Malacostraca</taxon>
        <taxon>Eumalacostraca</taxon>
        <taxon>Eucarida</taxon>
        <taxon>Decapoda</taxon>
        <taxon>Pleocyemata</taxon>
        <taxon>Astacidea</taxon>
        <taxon>Parastacoidea</taxon>
        <taxon>Parastacidae</taxon>
        <taxon>Cherax</taxon>
    </lineage>
</organism>
<keyword evidence="7" id="KW-1185">Reference proteome</keyword>
<evidence type="ECO:0000313" key="7">
    <source>
        <dbReference type="Proteomes" id="UP001445076"/>
    </source>
</evidence>
<dbReference type="Proteomes" id="UP001445076">
    <property type="component" value="Unassembled WGS sequence"/>
</dbReference>
<evidence type="ECO:0000256" key="3">
    <source>
        <dbReference type="ARBA" id="ARBA00022670"/>
    </source>
</evidence>
<dbReference type="PANTHER" id="PTHR11963">
    <property type="entry name" value="LEUCINE AMINOPEPTIDASE-RELATED"/>
    <property type="match status" value="1"/>
</dbReference>
<evidence type="ECO:0000256" key="2">
    <source>
        <dbReference type="ARBA" id="ARBA00022438"/>
    </source>
</evidence>
<evidence type="ECO:0000256" key="4">
    <source>
        <dbReference type="ARBA" id="ARBA00022801"/>
    </source>
</evidence>
<name>A0AAW0Y597_CHEQU</name>
<evidence type="ECO:0000256" key="1">
    <source>
        <dbReference type="ARBA" id="ARBA00009528"/>
    </source>
</evidence>
<comment type="caution">
    <text evidence="6">The sequence shown here is derived from an EMBL/GenBank/DDBJ whole genome shotgun (WGS) entry which is preliminary data.</text>
</comment>
<keyword evidence="2" id="KW-0031">Aminopeptidase</keyword>
<keyword evidence="4" id="KW-0378">Hydrolase</keyword>
<protein>
    <recommendedName>
        <fullName evidence="5">Cytosol aminopeptidase domain-containing protein</fullName>
    </recommendedName>
</protein>
<gene>
    <name evidence="6" type="ORF">OTU49_013277</name>
</gene>
<dbReference type="EMBL" id="JARKIK010000006">
    <property type="protein sequence ID" value="KAK8751177.1"/>
    <property type="molecule type" value="Genomic_DNA"/>
</dbReference>
<feature type="domain" description="Cytosol aminopeptidase" evidence="5">
    <location>
        <begin position="169"/>
        <end position="176"/>
    </location>
</feature>
<dbReference type="InterPro" id="IPR011356">
    <property type="entry name" value="Leucine_aapep/pepB"/>
</dbReference>
<dbReference type="InterPro" id="IPR000819">
    <property type="entry name" value="Peptidase_M17_C"/>
</dbReference>
<dbReference type="Pfam" id="PF00883">
    <property type="entry name" value="Peptidase_M17"/>
    <property type="match status" value="1"/>
</dbReference>
<evidence type="ECO:0000259" key="5">
    <source>
        <dbReference type="PROSITE" id="PS00631"/>
    </source>
</evidence>
<dbReference type="GO" id="GO:0005737">
    <property type="term" value="C:cytoplasm"/>
    <property type="evidence" value="ECO:0007669"/>
    <property type="project" value="InterPro"/>
</dbReference>
<evidence type="ECO:0000313" key="6">
    <source>
        <dbReference type="EMBL" id="KAK8751177.1"/>
    </source>
</evidence>
<reference evidence="6 7" key="1">
    <citation type="journal article" date="2024" name="BMC Genomics">
        <title>Genome assembly of redclaw crayfish (Cherax quadricarinatus) provides insights into its immune adaptation and hypoxia tolerance.</title>
        <authorList>
            <person name="Liu Z."/>
            <person name="Zheng J."/>
            <person name="Li H."/>
            <person name="Fang K."/>
            <person name="Wang S."/>
            <person name="He J."/>
            <person name="Zhou D."/>
            <person name="Weng S."/>
            <person name="Chi M."/>
            <person name="Gu Z."/>
            <person name="He J."/>
            <person name="Li F."/>
            <person name="Wang M."/>
        </authorList>
    </citation>
    <scope>NUCLEOTIDE SEQUENCE [LARGE SCALE GENOMIC DNA]</scope>
    <source>
        <strain evidence="6">ZL_2023a</strain>
    </source>
</reference>
<dbReference type="Gene3D" id="3.40.630.10">
    <property type="entry name" value="Zn peptidases"/>
    <property type="match status" value="1"/>
</dbReference>
<keyword evidence="3" id="KW-0645">Protease</keyword>
<dbReference type="GO" id="GO:0030145">
    <property type="term" value="F:manganese ion binding"/>
    <property type="evidence" value="ECO:0007669"/>
    <property type="project" value="InterPro"/>
</dbReference>
<feature type="non-terminal residue" evidence="6">
    <location>
        <position position="1"/>
    </location>
</feature>
<dbReference type="PROSITE" id="PS00631">
    <property type="entry name" value="CYTOSOL_AP"/>
    <property type="match status" value="1"/>
</dbReference>
<dbReference type="GO" id="GO:0070006">
    <property type="term" value="F:metalloaminopeptidase activity"/>
    <property type="evidence" value="ECO:0007669"/>
    <property type="project" value="InterPro"/>
</dbReference>
<proteinExistence type="inferred from homology"/>
<dbReference type="GO" id="GO:0006508">
    <property type="term" value="P:proteolysis"/>
    <property type="evidence" value="ECO:0007669"/>
    <property type="project" value="UniProtKB-KW"/>
</dbReference>
<accession>A0AAW0Y597</accession>
<comment type="similarity">
    <text evidence="1">Belongs to the peptidase M17 family.</text>
</comment>
<dbReference type="AlphaFoldDB" id="A0AAW0Y597"/>